<evidence type="ECO:0000313" key="2">
    <source>
        <dbReference type="Proteomes" id="UP000078200"/>
    </source>
</evidence>
<evidence type="ECO:0000313" key="1">
    <source>
        <dbReference type="EnsemblMetazoa" id="GAUT036678-PA"/>
    </source>
</evidence>
<dbReference type="InterPro" id="IPR011025">
    <property type="entry name" value="GproteinA_insert"/>
</dbReference>
<reference evidence="1" key="1">
    <citation type="submission" date="2020-05" db="UniProtKB">
        <authorList>
            <consortium name="EnsemblMetazoa"/>
        </authorList>
    </citation>
    <scope>IDENTIFICATION</scope>
    <source>
        <strain evidence="1">TTRI</strain>
    </source>
</reference>
<keyword evidence="2" id="KW-1185">Reference proteome</keyword>
<dbReference type="Gene3D" id="1.10.400.10">
    <property type="entry name" value="GI Alpha 1, domain 2-like"/>
    <property type="match status" value="1"/>
</dbReference>
<proteinExistence type="predicted"/>
<dbReference type="GO" id="GO:0007165">
    <property type="term" value="P:signal transduction"/>
    <property type="evidence" value="ECO:0007669"/>
    <property type="project" value="InterPro"/>
</dbReference>
<dbReference type="STRING" id="7395.A0A1A9VGR7"/>
<dbReference type="EnsemblMetazoa" id="GAUT036678-RA">
    <property type="protein sequence ID" value="GAUT036678-PA"/>
    <property type="gene ID" value="GAUT036678"/>
</dbReference>
<sequence>MRIIHGSVYLDKDKRGYINVVAENMFLAMQSMIKPRDMLSISYSKEDYSELAALVMNVDYETVTTEDAYSSGIKTLWADTARIQTPLDCEIGNCCDEQCLELIEMIEEDLSKLLELRVKYGFIFKCAI</sequence>
<protein>
    <submittedName>
        <fullName evidence="1">Uncharacterized protein</fullName>
    </submittedName>
</protein>
<dbReference type="AlphaFoldDB" id="A0A1A9VGR7"/>
<dbReference type="SUPFAM" id="SSF47895">
    <property type="entry name" value="Transducin (alpha subunit), insertion domain"/>
    <property type="match status" value="1"/>
</dbReference>
<accession>A0A1A9VGR7</accession>
<dbReference type="Proteomes" id="UP000078200">
    <property type="component" value="Unassembled WGS sequence"/>
</dbReference>
<organism evidence="1 2">
    <name type="scientific">Glossina austeni</name>
    <name type="common">Savannah tsetse fly</name>
    <dbReference type="NCBI Taxonomy" id="7395"/>
    <lineage>
        <taxon>Eukaryota</taxon>
        <taxon>Metazoa</taxon>
        <taxon>Ecdysozoa</taxon>
        <taxon>Arthropoda</taxon>
        <taxon>Hexapoda</taxon>
        <taxon>Insecta</taxon>
        <taxon>Pterygota</taxon>
        <taxon>Neoptera</taxon>
        <taxon>Endopterygota</taxon>
        <taxon>Diptera</taxon>
        <taxon>Brachycera</taxon>
        <taxon>Muscomorpha</taxon>
        <taxon>Hippoboscoidea</taxon>
        <taxon>Glossinidae</taxon>
        <taxon>Glossina</taxon>
    </lineage>
</organism>
<name>A0A1A9VGR7_GLOAU</name>
<dbReference type="VEuPathDB" id="VectorBase:GAUT036678"/>